<dbReference type="Gene3D" id="3.30.300.30">
    <property type="match status" value="1"/>
</dbReference>
<dbReference type="InterPro" id="IPR012347">
    <property type="entry name" value="Ferritin-like"/>
</dbReference>
<dbReference type="PANTHER" id="PTHR43767">
    <property type="entry name" value="LONG-CHAIN-FATTY-ACID--COA LIGASE"/>
    <property type="match status" value="1"/>
</dbReference>
<evidence type="ECO:0000259" key="3">
    <source>
        <dbReference type="Pfam" id="PF13193"/>
    </source>
</evidence>
<dbReference type="PANTHER" id="PTHR43767:SF10">
    <property type="entry name" value="SURFACTIN SYNTHASE SUBUNIT 1"/>
    <property type="match status" value="1"/>
</dbReference>
<dbReference type="InterPro" id="IPR003251">
    <property type="entry name" value="Rr_diiron-bd_dom"/>
</dbReference>
<dbReference type="InterPro" id="IPR025110">
    <property type="entry name" value="AMP-bd_C"/>
</dbReference>
<feature type="domain" description="AMP-dependent synthetase/ligase" evidence="1">
    <location>
        <begin position="1"/>
        <end position="64"/>
    </location>
</feature>
<evidence type="ECO:0000259" key="1">
    <source>
        <dbReference type="Pfam" id="PF00501"/>
    </source>
</evidence>
<name>A0A0F8ZNZ2_9ZZZZ</name>
<evidence type="ECO:0000313" key="4">
    <source>
        <dbReference type="EMBL" id="KKK61631.1"/>
    </source>
</evidence>
<dbReference type="SUPFAM" id="SSF56801">
    <property type="entry name" value="Acetyl-CoA synthetase-like"/>
    <property type="match status" value="1"/>
</dbReference>
<dbReference type="InterPro" id="IPR045851">
    <property type="entry name" value="AMP-bd_C_sf"/>
</dbReference>
<reference evidence="4" key="1">
    <citation type="journal article" date="2015" name="Nature">
        <title>Complex archaea that bridge the gap between prokaryotes and eukaryotes.</title>
        <authorList>
            <person name="Spang A."/>
            <person name="Saw J.H."/>
            <person name="Jorgensen S.L."/>
            <person name="Zaremba-Niedzwiedzka K."/>
            <person name="Martijn J."/>
            <person name="Lind A.E."/>
            <person name="van Eijk R."/>
            <person name="Schleper C."/>
            <person name="Guy L."/>
            <person name="Ettema T.J."/>
        </authorList>
    </citation>
    <scope>NUCLEOTIDE SEQUENCE</scope>
</reference>
<dbReference type="InterPro" id="IPR009078">
    <property type="entry name" value="Ferritin-like_SF"/>
</dbReference>
<dbReference type="Gene3D" id="1.20.1260.10">
    <property type="match status" value="1"/>
</dbReference>
<accession>A0A0F8ZNZ2</accession>
<evidence type="ECO:0000259" key="2">
    <source>
        <dbReference type="Pfam" id="PF02915"/>
    </source>
</evidence>
<dbReference type="InterPro" id="IPR050237">
    <property type="entry name" value="ATP-dep_AMP-bd_enzyme"/>
</dbReference>
<dbReference type="AlphaFoldDB" id="A0A0F8ZNZ2"/>
<feature type="domain" description="AMP-binding enzyme C-terminal" evidence="3">
    <location>
        <begin position="118"/>
        <end position="194"/>
    </location>
</feature>
<dbReference type="SUPFAM" id="SSF47240">
    <property type="entry name" value="Ferritin-like"/>
    <property type="match status" value="1"/>
</dbReference>
<dbReference type="Pfam" id="PF00501">
    <property type="entry name" value="AMP-binding"/>
    <property type="match status" value="1"/>
</dbReference>
<gene>
    <name evidence="4" type="ORF">LCGC14_3012400</name>
</gene>
<proteinExistence type="predicted"/>
<feature type="domain" description="Rubrerythrin diiron-binding" evidence="2">
    <location>
        <begin position="210"/>
        <end position="352"/>
    </location>
</feature>
<dbReference type="Pfam" id="PF02915">
    <property type="entry name" value="Rubrerythrin"/>
    <property type="match status" value="1"/>
</dbReference>
<sequence>VYGSTEAGHVTYSRIDENPKPTTLGLPLKSRECIVVDPETLKPVPTGEIGELLVTSPYTIKEYWNKPEETKRSYVEINGKIYYRMSDFVLQDKEGELVFVERSADIIKHKGYRVSASEIETVLQDHPTVIAACAVGVPDERVGERVKGIVVLKEDARGVGGTELIKWCRGRLAPYKVPSYIEFRDMLPKSKVGKLLRREIQMIYDFSADDIFEMAEQLERNGAKFYRTAAEGLSDSSAKKLLLYLSEMENAHEKTFASLRADLAEKEKASAVFDPEGEAMAYLQALANTRVFFEKTIDVSSLKRIYMAALEAEKDSIVFYLGMKDMVPETFGKDRIDAIIREEMGHIKILSRELTSHKRSTDS</sequence>
<evidence type="ECO:0008006" key="5">
    <source>
        <dbReference type="Google" id="ProtNLM"/>
    </source>
</evidence>
<dbReference type="Gene3D" id="3.40.50.12780">
    <property type="entry name" value="N-terminal domain of ligase-like"/>
    <property type="match status" value="1"/>
</dbReference>
<feature type="non-terminal residue" evidence="4">
    <location>
        <position position="1"/>
    </location>
</feature>
<dbReference type="Pfam" id="PF13193">
    <property type="entry name" value="AMP-binding_C"/>
    <property type="match status" value="1"/>
</dbReference>
<feature type="non-terminal residue" evidence="4">
    <location>
        <position position="363"/>
    </location>
</feature>
<dbReference type="InterPro" id="IPR000873">
    <property type="entry name" value="AMP-dep_synth/lig_dom"/>
</dbReference>
<dbReference type="GO" id="GO:0016877">
    <property type="term" value="F:ligase activity, forming carbon-sulfur bonds"/>
    <property type="evidence" value="ECO:0007669"/>
    <property type="project" value="UniProtKB-ARBA"/>
</dbReference>
<protein>
    <recommendedName>
        <fullName evidence="5">AMP-dependent synthetase/ligase domain-containing protein</fullName>
    </recommendedName>
</protein>
<dbReference type="EMBL" id="LAZR01062384">
    <property type="protein sequence ID" value="KKK61631.1"/>
    <property type="molecule type" value="Genomic_DNA"/>
</dbReference>
<dbReference type="GO" id="GO:0046872">
    <property type="term" value="F:metal ion binding"/>
    <property type="evidence" value="ECO:0007669"/>
    <property type="project" value="InterPro"/>
</dbReference>
<dbReference type="GO" id="GO:0016491">
    <property type="term" value="F:oxidoreductase activity"/>
    <property type="evidence" value="ECO:0007669"/>
    <property type="project" value="InterPro"/>
</dbReference>
<organism evidence="4">
    <name type="scientific">marine sediment metagenome</name>
    <dbReference type="NCBI Taxonomy" id="412755"/>
    <lineage>
        <taxon>unclassified sequences</taxon>
        <taxon>metagenomes</taxon>
        <taxon>ecological metagenomes</taxon>
    </lineage>
</organism>
<dbReference type="InterPro" id="IPR042099">
    <property type="entry name" value="ANL_N_sf"/>
</dbReference>
<comment type="caution">
    <text evidence="4">The sequence shown here is derived from an EMBL/GenBank/DDBJ whole genome shotgun (WGS) entry which is preliminary data.</text>
</comment>
<dbReference type="CDD" id="cd01045">
    <property type="entry name" value="Ferritin_like_AB"/>
    <property type="match status" value="1"/>
</dbReference>